<evidence type="ECO:0000256" key="2">
    <source>
        <dbReference type="ARBA" id="ARBA00022694"/>
    </source>
</evidence>
<keyword evidence="2" id="KW-0819">tRNA processing</keyword>
<evidence type="ECO:0000256" key="1">
    <source>
        <dbReference type="ARBA" id="ARBA00005736"/>
    </source>
</evidence>
<dbReference type="Proteomes" id="UP000653305">
    <property type="component" value="Unassembled WGS sequence"/>
</dbReference>
<evidence type="ECO:0000313" key="5">
    <source>
        <dbReference type="Proteomes" id="UP000653305"/>
    </source>
</evidence>
<protein>
    <recommendedName>
        <fullName evidence="3">tRNA-splicing endonuclease subunit Sen54 N-terminal domain-containing protein</fullName>
    </recommendedName>
</protein>
<dbReference type="OrthoDB" id="408683at2759"/>
<proteinExistence type="inferred from homology"/>
<dbReference type="InterPro" id="IPR024337">
    <property type="entry name" value="tRNA_splic_suSen54"/>
</dbReference>
<evidence type="ECO:0000313" key="4">
    <source>
        <dbReference type="EMBL" id="GFP83865.1"/>
    </source>
</evidence>
<accession>A0A830BIZ3</accession>
<dbReference type="PANTHER" id="PTHR21027:SF1">
    <property type="entry name" value="TRNA-SPLICING ENDONUCLEASE SUBUNIT SEN54"/>
    <property type="match status" value="1"/>
</dbReference>
<dbReference type="AlphaFoldDB" id="A0A830BIZ3"/>
<comment type="similarity">
    <text evidence="1">Belongs to the SEN54 family.</text>
</comment>
<dbReference type="Pfam" id="PF12928">
    <property type="entry name" value="tRNA_int_end_N2"/>
    <property type="match status" value="1"/>
</dbReference>
<keyword evidence="5" id="KW-1185">Reference proteome</keyword>
<sequence>MVKLMCTARKEASKARWIDELRMAEVAEKRGKMWTTTGISRDEKTYCSIEETLYLAEIGALDISNSDNKPLTLSDMYGKFISLADTVSLGLSRITAKTNTGAREDNSFITEMFDKLHFDETKPIFDVYPPNSKFRKSSSRQSVFRALHYQWLPTVQTRDRGP</sequence>
<dbReference type="EMBL" id="BMAC01000072">
    <property type="protein sequence ID" value="GFP83865.1"/>
    <property type="molecule type" value="Genomic_DNA"/>
</dbReference>
<dbReference type="PANTHER" id="PTHR21027">
    <property type="entry name" value="TRNA-SPLICING ENDONUCLEASE SUBUNIT SEN54"/>
    <property type="match status" value="1"/>
</dbReference>
<gene>
    <name evidence="4" type="ORF">PHJA_000530100</name>
</gene>
<reference evidence="4" key="1">
    <citation type="submission" date="2020-07" db="EMBL/GenBank/DDBJ databases">
        <title>Ethylene signaling mediates host invasion by parasitic plants.</title>
        <authorList>
            <person name="Yoshida S."/>
        </authorList>
    </citation>
    <scope>NUCLEOTIDE SEQUENCE</scope>
    <source>
        <strain evidence="4">Okayama</strain>
    </source>
</reference>
<evidence type="ECO:0000259" key="3">
    <source>
        <dbReference type="Pfam" id="PF12928"/>
    </source>
</evidence>
<feature type="domain" description="tRNA-splicing endonuclease subunit Sen54 N-terminal" evidence="3">
    <location>
        <begin position="8"/>
        <end position="63"/>
    </location>
</feature>
<dbReference type="GO" id="GO:0000379">
    <property type="term" value="P:tRNA-type intron splice site recognition and cleavage"/>
    <property type="evidence" value="ECO:0007669"/>
    <property type="project" value="TreeGrafter"/>
</dbReference>
<dbReference type="InterPro" id="IPR024336">
    <property type="entry name" value="tRNA_splic_suSen54_N"/>
</dbReference>
<comment type="caution">
    <text evidence="4">The sequence shown here is derived from an EMBL/GenBank/DDBJ whole genome shotgun (WGS) entry which is preliminary data.</text>
</comment>
<dbReference type="GO" id="GO:0000214">
    <property type="term" value="C:tRNA-intron endonuclease complex"/>
    <property type="evidence" value="ECO:0007669"/>
    <property type="project" value="TreeGrafter"/>
</dbReference>
<organism evidence="4 5">
    <name type="scientific">Phtheirospermum japonicum</name>
    <dbReference type="NCBI Taxonomy" id="374723"/>
    <lineage>
        <taxon>Eukaryota</taxon>
        <taxon>Viridiplantae</taxon>
        <taxon>Streptophyta</taxon>
        <taxon>Embryophyta</taxon>
        <taxon>Tracheophyta</taxon>
        <taxon>Spermatophyta</taxon>
        <taxon>Magnoliopsida</taxon>
        <taxon>eudicotyledons</taxon>
        <taxon>Gunneridae</taxon>
        <taxon>Pentapetalae</taxon>
        <taxon>asterids</taxon>
        <taxon>lamiids</taxon>
        <taxon>Lamiales</taxon>
        <taxon>Orobanchaceae</taxon>
        <taxon>Orobanchaceae incertae sedis</taxon>
        <taxon>Phtheirospermum</taxon>
    </lineage>
</organism>
<name>A0A830BIZ3_9LAMI</name>